<evidence type="ECO:0000313" key="3">
    <source>
        <dbReference type="Proteomes" id="UP000001542"/>
    </source>
</evidence>
<reference evidence="2" key="2">
    <citation type="journal article" date="2007" name="Science">
        <title>Draft genome sequence of the sexually transmitted pathogen Trichomonas vaginalis.</title>
        <authorList>
            <person name="Carlton J.M."/>
            <person name="Hirt R.P."/>
            <person name="Silva J.C."/>
            <person name="Delcher A.L."/>
            <person name="Schatz M."/>
            <person name="Zhao Q."/>
            <person name="Wortman J.R."/>
            <person name="Bidwell S.L."/>
            <person name="Alsmark U.C.M."/>
            <person name="Besteiro S."/>
            <person name="Sicheritz-Ponten T."/>
            <person name="Noel C.J."/>
            <person name="Dacks J.B."/>
            <person name="Foster P.G."/>
            <person name="Simillion C."/>
            <person name="Van de Peer Y."/>
            <person name="Miranda-Saavedra D."/>
            <person name="Barton G.J."/>
            <person name="Westrop G.D."/>
            <person name="Mueller S."/>
            <person name="Dessi D."/>
            <person name="Fiori P.L."/>
            <person name="Ren Q."/>
            <person name="Paulsen I."/>
            <person name="Zhang H."/>
            <person name="Bastida-Corcuera F.D."/>
            <person name="Simoes-Barbosa A."/>
            <person name="Brown M.T."/>
            <person name="Hayes R.D."/>
            <person name="Mukherjee M."/>
            <person name="Okumura C.Y."/>
            <person name="Schneider R."/>
            <person name="Smith A.J."/>
            <person name="Vanacova S."/>
            <person name="Villalvazo M."/>
            <person name="Haas B.J."/>
            <person name="Pertea M."/>
            <person name="Feldblyum T.V."/>
            <person name="Utterback T.R."/>
            <person name="Shu C.L."/>
            <person name="Osoegawa K."/>
            <person name="de Jong P.J."/>
            <person name="Hrdy I."/>
            <person name="Horvathova L."/>
            <person name="Zubacova Z."/>
            <person name="Dolezal P."/>
            <person name="Malik S.B."/>
            <person name="Logsdon J.M. Jr."/>
            <person name="Henze K."/>
            <person name="Gupta A."/>
            <person name="Wang C.C."/>
            <person name="Dunne R.L."/>
            <person name="Upcroft J.A."/>
            <person name="Upcroft P."/>
            <person name="White O."/>
            <person name="Salzberg S.L."/>
            <person name="Tang P."/>
            <person name="Chiu C.-H."/>
            <person name="Lee Y.-S."/>
            <person name="Embley T.M."/>
            <person name="Coombs G.H."/>
            <person name="Mottram J.C."/>
            <person name="Tachezy J."/>
            <person name="Fraser-Liggett C.M."/>
            <person name="Johnson P.J."/>
        </authorList>
    </citation>
    <scope>NUCLEOTIDE SEQUENCE [LARGE SCALE GENOMIC DNA]</scope>
    <source>
        <strain evidence="2">G3</strain>
    </source>
</reference>
<evidence type="ECO:0000256" key="1">
    <source>
        <dbReference type="SAM" id="Phobius"/>
    </source>
</evidence>
<protein>
    <recommendedName>
        <fullName evidence="4">Surface antigen BspA-like</fullName>
    </recommendedName>
</protein>
<keyword evidence="1" id="KW-0812">Transmembrane</keyword>
<dbReference type="RefSeq" id="XP_001315682.1">
    <property type="nucleotide sequence ID" value="XM_001315647.1"/>
</dbReference>
<dbReference type="EMBL" id="DS113504">
    <property type="protein sequence ID" value="EAY03459.1"/>
    <property type="molecule type" value="Genomic_DNA"/>
</dbReference>
<dbReference type="KEGG" id="tva:4761304"/>
<gene>
    <name evidence="2" type="ORF">TVAG_412630</name>
</gene>
<dbReference type="STRING" id="5722.A2EV76"/>
<sequence length="265" mass="30981">MRDNEVFQYNNITYSIVDVFRREVRVGTGIFNETYPNAVNATYSGILCIPNFITYSDLLWRVVEIGTCSFAYCNQILSVKIGYNIEIIKNYAFFRCYYIENITFEKHSRLKTLEMYSFYDLYGLKTIEFGGDKLQTVGHYAFGFNLVLKYIRFPPSVSFIDEKALRGLELLSRIDFCGVSSSNKDIFARIDQENHLTPTNVMIKVTSRYQSEKFGINDNVNLDNSIDCIFPHALRDYDLQCRTIYHSSYFFYYSLFSIFILMSDS</sequence>
<dbReference type="InterPro" id="IPR032675">
    <property type="entry name" value="LRR_dom_sf"/>
</dbReference>
<dbReference type="SUPFAM" id="SSF52058">
    <property type="entry name" value="L domain-like"/>
    <property type="match status" value="1"/>
</dbReference>
<dbReference type="InterPro" id="IPR026906">
    <property type="entry name" value="LRR_5"/>
</dbReference>
<keyword evidence="1" id="KW-0472">Membrane</keyword>
<evidence type="ECO:0008006" key="4">
    <source>
        <dbReference type="Google" id="ProtNLM"/>
    </source>
</evidence>
<dbReference type="SMR" id="A2EV76"/>
<dbReference type="AlphaFoldDB" id="A2EV76"/>
<dbReference type="VEuPathDB" id="TrichDB:TVAG_412630"/>
<keyword evidence="3" id="KW-1185">Reference proteome</keyword>
<dbReference type="Proteomes" id="UP000001542">
    <property type="component" value="Unassembled WGS sequence"/>
</dbReference>
<name>A2EV76_TRIV3</name>
<dbReference type="InParanoid" id="A2EV76"/>
<organism evidence="2 3">
    <name type="scientific">Trichomonas vaginalis (strain ATCC PRA-98 / G3)</name>
    <dbReference type="NCBI Taxonomy" id="412133"/>
    <lineage>
        <taxon>Eukaryota</taxon>
        <taxon>Metamonada</taxon>
        <taxon>Parabasalia</taxon>
        <taxon>Trichomonadida</taxon>
        <taxon>Trichomonadidae</taxon>
        <taxon>Trichomonas</taxon>
    </lineage>
</organism>
<proteinExistence type="predicted"/>
<dbReference type="Gene3D" id="3.80.10.10">
    <property type="entry name" value="Ribonuclease Inhibitor"/>
    <property type="match status" value="1"/>
</dbReference>
<keyword evidence="1" id="KW-1133">Transmembrane helix</keyword>
<evidence type="ECO:0000313" key="2">
    <source>
        <dbReference type="EMBL" id="EAY03459.1"/>
    </source>
</evidence>
<feature type="transmembrane region" description="Helical" evidence="1">
    <location>
        <begin position="244"/>
        <end position="262"/>
    </location>
</feature>
<dbReference type="VEuPathDB" id="TrichDB:TVAGG3_0936140"/>
<accession>A2EV76</accession>
<reference evidence="2" key="1">
    <citation type="submission" date="2006-10" db="EMBL/GenBank/DDBJ databases">
        <authorList>
            <person name="Amadeo P."/>
            <person name="Zhao Q."/>
            <person name="Wortman J."/>
            <person name="Fraser-Liggett C."/>
            <person name="Carlton J."/>
        </authorList>
    </citation>
    <scope>NUCLEOTIDE SEQUENCE</scope>
    <source>
        <strain evidence="2">G3</strain>
    </source>
</reference>
<dbReference type="Pfam" id="PF13306">
    <property type="entry name" value="LRR_5"/>
    <property type="match status" value="1"/>
</dbReference>